<evidence type="ECO:0000259" key="5">
    <source>
        <dbReference type="Pfam" id="PF01753"/>
    </source>
</evidence>
<keyword evidence="2" id="KW-0863">Zinc-finger</keyword>
<accession>A7T730</accession>
<evidence type="ECO:0000313" key="6">
    <source>
        <dbReference type="EMBL" id="EDO28222.1"/>
    </source>
</evidence>
<dbReference type="GO" id="GO:0031543">
    <property type="term" value="F:peptidyl-proline dioxygenase activity"/>
    <property type="evidence" value="ECO:0000318"/>
    <property type="project" value="GO_Central"/>
</dbReference>
<dbReference type="Gene3D" id="2.60.120.620">
    <property type="entry name" value="q2cbj1_9rhob like domain"/>
    <property type="match status" value="1"/>
</dbReference>
<gene>
    <name evidence="6" type="ORF">NEMVEDRAFT_v1g223226</name>
</gene>
<evidence type="ECO:0000256" key="1">
    <source>
        <dbReference type="ARBA" id="ARBA00022723"/>
    </source>
</evidence>
<evidence type="ECO:0000313" key="7">
    <source>
        <dbReference type="Proteomes" id="UP000001593"/>
    </source>
</evidence>
<dbReference type="SUPFAM" id="SSF144232">
    <property type="entry name" value="HIT/MYND zinc finger-like"/>
    <property type="match status" value="1"/>
</dbReference>
<dbReference type="Pfam" id="PF01753">
    <property type="entry name" value="zf-MYND"/>
    <property type="match status" value="1"/>
</dbReference>
<dbReference type="GO" id="GO:0008270">
    <property type="term" value="F:zinc ion binding"/>
    <property type="evidence" value="ECO:0007669"/>
    <property type="project" value="UniProtKB-KW"/>
</dbReference>
<dbReference type="EMBL" id="DS471848">
    <property type="protein sequence ID" value="EDO28222.1"/>
    <property type="molecule type" value="Genomic_DNA"/>
</dbReference>
<dbReference type="GO" id="GO:0031418">
    <property type="term" value="F:L-ascorbic acid binding"/>
    <property type="evidence" value="ECO:0007669"/>
    <property type="project" value="UniProtKB-KW"/>
</dbReference>
<evidence type="ECO:0000256" key="4">
    <source>
        <dbReference type="ARBA" id="ARBA00022896"/>
    </source>
</evidence>
<proteinExistence type="predicted"/>
<evidence type="ECO:0000256" key="2">
    <source>
        <dbReference type="ARBA" id="ARBA00022771"/>
    </source>
</evidence>
<dbReference type="STRING" id="45351.A7T730"/>
<dbReference type="HOGENOM" id="CLU_1157629_0_0_1"/>
<dbReference type="InterPro" id="IPR002893">
    <property type="entry name" value="Znf_MYND"/>
</dbReference>
<dbReference type="PANTHER" id="PTHR12907:SF26">
    <property type="entry name" value="HIF PROLYL HYDROXYLASE, ISOFORM C"/>
    <property type="match status" value="1"/>
</dbReference>
<dbReference type="GO" id="GO:0071456">
    <property type="term" value="P:cellular response to hypoxia"/>
    <property type="evidence" value="ECO:0000318"/>
    <property type="project" value="GO_Central"/>
</dbReference>
<name>A7T730_NEMVE</name>
<dbReference type="AlphaFoldDB" id="A7T730"/>
<dbReference type="GO" id="GO:0008198">
    <property type="term" value="F:ferrous iron binding"/>
    <property type="evidence" value="ECO:0000318"/>
    <property type="project" value="GO_Central"/>
</dbReference>
<sequence length="240" mass="26955">MDKLVEYSSHLFESDGREWMNYPSPVSSGMLCAFCEQDIPDRRGSPYKCIKCSAKYCSKEHQKADLRFHHRRCGDGINGKRVESENTEYFALETLPVSAHLKDNLINSYDESGEICSQPSKQTVNIVEFVVDSLVRNGHCILDNFHGSSLATSILNEVKDMHNKGCFTDGQLLSVSGQGTSNRGIREDEITWVNGGENGCHSISQHMSAMDTLIYLCSSYGIKDHDIQHRSQNTSLYEKS</sequence>
<dbReference type="Gene3D" id="6.10.140.2220">
    <property type="match status" value="1"/>
</dbReference>
<dbReference type="Proteomes" id="UP000001593">
    <property type="component" value="Unassembled WGS sequence"/>
</dbReference>
<protein>
    <recommendedName>
        <fullName evidence="5">MYND-type domain-containing protein</fullName>
    </recommendedName>
</protein>
<keyword evidence="4" id="KW-0847">Vitamin C</keyword>
<feature type="domain" description="MYND-type" evidence="5">
    <location>
        <begin position="32"/>
        <end position="73"/>
    </location>
</feature>
<keyword evidence="7" id="KW-1185">Reference proteome</keyword>
<keyword evidence="1" id="KW-0479">Metal-binding</keyword>
<dbReference type="InParanoid" id="A7T730"/>
<dbReference type="PANTHER" id="PTHR12907">
    <property type="entry name" value="EGL NINE HOMOLOG-RELATED"/>
    <property type="match status" value="1"/>
</dbReference>
<evidence type="ECO:0000256" key="3">
    <source>
        <dbReference type="ARBA" id="ARBA00022833"/>
    </source>
</evidence>
<dbReference type="InterPro" id="IPR051559">
    <property type="entry name" value="HIF_prolyl_hydroxylases"/>
</dbReference>
<keyword evidence="3" id="KW-0862">Zinc</keyword>
<organism evidence="6 7">
    <name type="scientific">Nematostella vectensis</name>
    <name type="common">Starlet sea anemone</name>
    <dbReference type="NCBI Taxonomy" id="45351"/>
    <lineage>
        <taxon>Eukaryota</taxon>
        <taxon>Metazoa</taxon>
        <taxon>Cnidaria</taxon>
        <taxon>Anthozoa</taxon>
        <taxon>Hexacorallia</taxon>
        <taxon>Actiniaria</taxon>
        <taxon>Edwardsiidae</taxon>
        <taxon>Nematostella</taxon>
    </lineage>
</organism>
<reference evidence="6 7" key="1">
    <citation type="journal article" date="2007" name="Science">
        <title>Sea anemone genome reveals ancestral eumetazoan gene repertoire and genomic organization.</title>
        <authorList>
            <person name="Putnam N.H."/>
            <person name="Srivastava M."/>
            <person name="Hellsten U."/>
            <person name="Dirks B."/>
            <person name="Chapman J."/>
            <person name="Salamov A."/>
            <person name="Terry A."/>
            <person name="Shapiro H."/>
            <person name="Lindquist E."/>
            <person name="Kapitonov V.V."/>
            <person name="Jurka J."/>
            <person name="Genikhovich G."/>
            <person name="Grigoriev I.V."/>
            <person name="Lucas S.M."/>
            <person name="Steele R.E."/>
            <person name="Finnerty J.R."/>
            <person name="Technau U."/>
            <person name="Martindale M.Q."/>
            <person name="Rokhsar D.S."/>
        </authorList>
    </citation>
    <scope>NUCLEOTIDE SEQUENCE [LARGE SCALE GENOMIC DNA]</scope>
    <source>
        <strain evidence="7">CH2 X CH6</strain>
    </source>
</reference>
<dbReference type="PhylomeDB" id="A7T730"/>
<dbReference type="eggNOG" id="KOG3710">
    <property type="taxonomic scope" value="Eukaryota"/>
</dbReference>